<protein>
    <submittedName>
        <fullName evidence="1">Hypothetical phage protein</fullName>
    </submittedName>
</protein>
<evidence type="ECO:0000313" key="2">
    <source>
        <dbReference type="Proteomes" id="UP000027600"/>
    </source>
</evidence>
<dbReference type="Proteomes" id="UP000027600">
    <property type="component" value="Chromosome I"/>
</dbReference>
<dbReference type="EMBL" id="HF545616">
    <property type="protein sequence ID" value="CCO05277.1"/>
    <property type="molecule type" value="Genomic_DNA"/>
</dbReference>
<dbReference type="RefSeq" id="WP_038672199.1">
    <property type="nucleotide sequence ID" value="NZ_HF545616.1"/>
</dbReference>
<dbReference type="Gene3D" id="2.40.30.200">
    <property type="match status" value="1"/>
</dbReference>
<reference evidence="1 2" key="1">
    <citation type="journal article" date="2014" name="Int. J. Syst. Evol. Microbiol.">
        <title>Complete genome of a new Firmicutes species belonging to the dominant human colonic microbiota ('Ruminococcus bicirculans') reveals two chromosomes and a selective capacity to utilize plant glucans.</title>
        <authorList>
            <consortium name="NISC Comparative Sequencing Program"/>
            <person name="Wegmann U."/>
            <person name="Louis P."/>
            <person name="Goesmann A."/>
            <person name="Henrissat B."/>
            <person name="Duncan S.H."/>
            <person name="Flint H.J."/>
        </authorList>
    </citation>
    <scope>NUCLEOTIDE SEQUENCE [LARGE SCALE GENOMIC DNA]</scope>
    <source>
        <strain evidence="1 2">80/3</strain>
    </source>
</reference>
<evidence type="ECO:0000313" key="1">
    <source>
        <dbReference type="EMBL" id="CCO05277.1"/>
    </source>
</evidence>
<accession>A0ABM9QH69</accession>
<proteinExistence type="predicted"/>
<sequence>MSVKLPFLYFKGKSSLDFNLIIKSKGSYNAPARDVTFTSVPGRNGDLIQDNGRYLNVTIPYELCLVKRDARGFDELVSEVKNWLLSDSRYAQLWDSYDVRYFRYGAYSGGVDIKEELRNYGECSISFNCKPYRYSFEGQTAVEIPSGGATLENAEMLAAKPYIKIYGSGNISLHINSDTFTFENVSDYIEIDSETMNAYKGHSLQNNVMSGDGFPILSPGTNAISFTGSVTKAEIVPRWCTL</sequence>
<organism evidence="1 2">
    <name type="scientific">Ruminococcus bicirculans</name>
    <name type="common">ex Wegman et al. 2014</name>
    <dbReference type="NCBI Taxonomy" id="1160721"/>
    <lineage>
        <taxon>Bacteria</taxon>
        <taxon>Bacillati</taxon>
        <taxon>Bacillota</taxon>
        <taxon>Clostridia</taxon>
        <taxon>Eubacteriales</taxon>
        <taxon>Oscillospiraceae</taxon>
        <taxon>Ruminococcus</taxon>
    </lineage>
</organism>
<name>A0ABM9QH69_9FIRM</name>
<gene>
    <name evidence="1" type="ORF">RBI_I01575</name>
</gene>
<keyword evidence="2" id="KW-1185">Reference proteome</keyword>